<evidence type="ECO:0000256" key="6">
    <source>
        <dbReference type="HAMAP-Rule" id="MF_00040"/>
    </source>
</evidence>
<dbReference type="SUPFAM" id="SSF55194">
    <property type="entry name" value="Ribosome recycling factor, RRF"/>
    <property type="match status" value="1"/>
</dbReference>
<evidence type="ECO:0000256" key="7">
    <source>
        <dbReference type="SAM" id="MobiDB-lite"/>
    </source>
</evidence>
<protein>
    <recommendedName>
        <fullName evidence="6">Ribosome-recycling factor</fullName>
        <shortName evidence="6">RRF</shortName>
    </recommendedName>
    <alternativeName>
        <fullName evidence="6">Ribosome-releasing factor</fullName>
    </alternativeName>
</protein>
<comment type="function">
    <text evidence="5 6">Responsible for the release of ribosomes from messenger RNA at the termination of protein biosynthesis. May increase the efficiency of translation by recycling ribosomes from one round of translation to another.</text>
</comment>
<gene>
    <name evidence="6 9" type="primary">frr</name>
    <name evidence="9" type="ORF">MR241_03610</name>
</gene>
<dbReference type="InterPro" id="IPR036191">
    <property type="entry name" value="RRF_sf"/>
</dbReference>
<dbReference type="Gene3D" id="1.10.132.20">
    <property type="entry name" value="Ribosome-recycling factor"/>
    <property type="match status" value="1"/>
</dbReference>
<evidence type="ECO:0000313" key="10">
    <source>
        <dbReference type="Proteomes" id="UP001139365"/>
    </source>
</evidence>
<dbReference type="FunFam" id="3.30.1360.40:FF:000001">
    <property type="entry name" value="Ribosome-recycling factor"/>
    <property type="match status" value="1"/>
</dbReference>
<dbReference type="NCBIfam" id="TIGR00496">
    <property type="entry name" value="frr"/>
    <property type="match status" value="1"/>
</dbReference>
<dbReference type="Gene3D" id="3.30.1360.40">
    <property type="match status" value="1"/>
</dbReference>
<comment type="similarity">
    <text evidence="2 6">Belongs to the RRF family.</text>
</comment>
<evidence type="ECO:0000256" key="3">
    <source>
        <dbReference type="ARBA" id="ARBA00022490"/>
    </source>
</evidence>
<dbReference type="PANTHER" id="PTHR20982">
    <property type="entry name" value="RIBOSOME RECYCLING FACTOR"/>
    <property type="match status" value="1"/>
</dbReference>
<comment type="subcellular location">
    <subcellularLocation>
        <location evidence="1 6">Cytoplasm</location>
    </subcellularLocation>
</comment>
<dbReference type="GO" id="GO:0005737">
    <property type="term" value="C:cytoplasm"/>
    <property type="evidence" value="ECO:0007669"/>
    <property type="project" value="UniProtKB-SubCell"/>
</dbReference>
<sequence>MKLDTKEYEGKMKKSTAAYESELGTVRVGRANAAVLDKVLVDYYGTPTQINAMAQISIPEARIMVIQPWDASTLKPIEKAILASDLGLNPQNDGKVLRITFPMLTEDRRKELSKQVAKMGEEAKIAIRNIRREANDKAKELSKKSEMTEDEQKASEKAVQDLTDRYIREIDAITAKKTKDIMSI</sequence>
<dbReference type="InterPro" id="IPR002661">
    <property type="entry name" value="Ribosome_recyc_fac"/>
</dbReference>
<comment type="caution">
    <text evidence="9">The sequence shown here is derived from an EMBL/GenBank/DDBJ whole genome shotgun (WGS) entry which is preliminary data.</text>
</comment>
<proteinExistence type="inferred from homology"/>
<evidence type="ECO:0000256" key="2">
    <source>
        <dbReference type="ARBA" id="ARBA00005912"/>
    </source>
</evidence>
<accession>A0AAE3FIY0</accession>
<keyword evidence="3 6" id="KW-0963">Cytoplasm</keyword>
<dbReference type="GO" id="GO:0006415">
    <property type="term" value="P:translational termination"/>
    <property type="evidence" value="ECO:0007669"/>
    <property type="project" value="UniProtKB-UniRule"/>
</dbReference>
<evidence type="ECO:0000256" key="1">
    <source>
        <dbReference type="ARBA" id="ARBA00004496"/>
    </source>
</evidence>
<evidence type="ECO:0000256" key="5">
    <source>
        <dbReference type="ARBA" id="ARBA00025050"/>
    </source>
</evidence>
<dbReference type="Pfam" id="PF01765">
    <property type="entry name" value="RRF"/>
    <property type="match status" value="1"/>
</dbReference>
<dbReference type="AlphaFoldDB" id="A0AAE3FIY0"/>
<dbReference type="InterPro" id="IPR023584">
    <property type="entry name" value="Ribosome_recyc_fac_dom"/>
</dbReference>
<evidence type="ECO:0000259" key="8">
    <source>
        <dbReference type="Pfam" id="PF01765"/>
    </source>
</evidence>
<feature type="domain" description="Ribosome recycling factor" evidence="8">
    <location>
        <begin position="20"/>
        <end position="182"/>
    </location>
</feature>
<name>A0AAE3FIY0_9BACT</name>
<feature type="region of interest" description="Disordered" evidence="7">
    <location>
        <begin position="136"/>
        <end position="156"/>
    </location>
</feature>
<evidence type="ECO:0000313" key="9">
    <source>
        <dbReference type="EMBL" id="MCI5755363.1"/>
    </source>
</evidence>
<dbReference type="HAMAP" id="MF_00040">
    <property type="entry name" value="RRF"/>
    <property type="match status" value="1"/>
</dbReference>
<dbReference type="PANTHER" id="PTHR20982:SF3">
    <property type="entry name" value="MITOCHONDRIAL RIBOSOME RECYCLING FACTOR PSEUDO 1"/>
    <property type="match status" value="1"/>
</dbReference>
<reference evidence="9 10" key="1">
    <citation type="submission" date="2022-03" db="EMBL/GenBank/DDBJ databases">
        <title>Metagenome-assembled genomes from swine fecal metagenomes.</title>
        <authorList>
            <person name="Holman D.B."/>
            <person name="Kommadath A."/>
        </authorList>
    </citation>
    <scope>NUCLEOTIDE SEQUENCE [LARGE SCALE GENOMIC DNA]</scope>
    <source>
        <strain evidence="9">SUG147</strain>
    </source>
</reference>
<keyword evidence="4 6" id="KW-0648">Protein biosynthesis</keyword>
<dbReference type="CDD" id="cd00520">
    <property type="entry name" value="RRF"/>
    <property type="match status" value="1"/>
</dbReference>
<dbReference type="FunFam" id="1.10.132.20:FF:000001">
    <property type="entry name" value="Ribosome-recycling factor"/>
    <property type="match status" value="1"/>
</dbReference>
<dbReference type="Proteomes" id="UP001139365">
    <property type="component" value="Unassembled WGS sequence"/>
</dbReference>
<dbReference type="EMBL" id="JALEMU010000058">
    <property type="protein sequence ID" value="MCI5755363.1"/>
    <property type="molecule type" value="Genomic_DNA"/>
</dbReference>
<evidence type="ECO:0000256" key="4">
    <source>
        <dbReference type="ARBA" id="ARBA00022917"/>
    </source>
</evidence>
<dbReference type="GO" id="GO:0043023">
    <property type="term" value="F:ribosomal large subunit binding"/>
    <property type="evidence" value="ECO:0007669"/>
    <property type="project" value="TreeGrafter"/>
</dbReference>
<organism evidence="9 10">
    <name type="scientific">Candidatus Colimorpha enterica</name>
    <dbReference type="NCBI Taxonomy" id="3083063"/>
    <lineage>
        <taxon>Bacteria</taxon>
        <taxon>Pseudomonadati</taxon>
        <taxon>Bacteroidota</taxon>
        <taxon>Bacteroidia</taxon>
        <taxon>Bacteroidales</taxon>
        <taxon>Candidatus Colimorpha</taxon>
    </lineage>
</organism>